<dbReference type="InterPro" id="IPR036282">
    <property type="entry name" value="Glutathione-S-Trfase_C_sf"/>
</dbReference>
<protein>
    <submittedName>
        <fullName evidence="2">Glutathione S-transferase</fullName>
        <ecNumber evidence="2">2.5.1.18</ecNumber>
    </submittedName>
</protein>
<dbReference type="PROSITE" id="PS50405">
    <property type="entry name" value="GST_CTER"/>
    <property type="match status" value="1"/>
</dbReference>
<evidence type="ECO:0000313" key="2">
    <source>
        <dbReference type="EMBL" id="VAW91925.1"/>
    </source>
</evidence>
<dbReference type="AlphaFoldDB" id="A0A3B0ZES5"/>
<evidence type="ECO:0000259" key="1">
    <source>
        <dbReference type="PROSITE" id="PS50405"/>
    </source>
</evidence>
<name>A0A3B0ZES5_9ZZZZ</name>
<accession>A0A3B0ZES5</accession>
<dbReference type="InterPro" id="IPR010987">
    <property type="entry name" value="Glutathione-S-Trfase_C-like"/>
</dbReference>
<dbReference type="CDD" id="cd03196">
    <property type="entry name" value="GST_C_5"/>
    <property type="match status" value="1"/>
</dbReference>
<dbReference type="Pfam" id="PF13410">
    <property type="entry name" value="GST_C_2"/>
    <property type="match status" value="1"/>
</dbReference>
<dbReference type="Gene3D" id="1.20.1050.10">
    <property type="match status" value="1"/>
</dbReference>
<reference evidence="2" key="1">
    <citation type="submission" date="2018-06" db="EMBL/GenBank/DDBJ databases">
        <authorList>
            <person name="Zhirakovskaya E."/>
        </authorList>
    </citation>
    <scope>NUCLEOTIDE SEQUENCE</scope>
</reference>
<dbReference type="EC" id="2.5.1.18" evidence="2"/>
<dbReference type="SUPFAM" id="SSF47616">
    <property type="entry name" value="GST C-terminal domain-like"/>
    <property type="match status" value="1"/>
</dbReference>
<sequence>MLWALKQNDPNNLLYKHEPDAIKNMLALTSCNDNEFVDALKKYKAAARYHDNNVESARRQCEPFINDIEARLTKHHYIMGDSLSLVDYATLPFIRQFSRVDRKWFTQAPYPKLRCWLEKHYQDPIFAKAMTKYSQWLDSNAVVIFGRE</sequence>
<keyword evidence="2" id="KW-0808">Transferase</keyword>
<feature type="domain" description="GST C-terminal" evidence="1">
    <location>
        <begin position="16"/>
        <end position="141"/>
    </location>
</feature>
<dbReference type="EMBL" id="UOFT01000017">
    <property type="protein sequence ID" value="VAW91925.1"/>
    <property type="molecule type" value="Genomic_DNA"/>
</dbReference>
<organism evidence="2">
    <name type="scientific">hydrothermal vent metagenome</name>
    <dbReference type="NCBI Taxonomy" id="652676"/>
    <lineage>
        <taxon>unclassified sequences</taxon>
        <taxon>metagenomes</taxon>
        <taxon>ecological metagenomes</taxon>
    </lineage>
</organism>
<dbReference type="GO" id="GO:0004364">
    <property type="term" value="F:glutathione transferase activity"/>
    <property type="evidence" value="ECO:0007669"/>
    <property type="project" value="UniProtKB-EC"/>
</dbReference>
<proteinExistence type="predicted"/>
<gene>
    <name evidence="2" type="ORF">MNBD_GAMMA23-195</name>
</gene>